<dbReference type="PANTHER" id="PTHR33931">
    <property type="entry name" value="HOLIN-LIKE PROTEIN CIDA-RELATED"/>
    <property type="match status" value="1"/>
</dbReference>
<comment type="subcellular location">
    <subcellularLocation>
        <location evidence="1">Cell membrane</location>
        <topology evidence="1">Multi-pass membrane protein</topology>
    </subcellularLocation>
</comment>
<dbReference type="EMBL" id="JAQOTG010000012">
    <property type="protein sequence ID" value="MDE8564691.1"/>
    <property type="molecule type" value="Genomic_DNA"/>
</dbReference>
<keyword evidence="2" id="KW-1003">Cell membrane</keyword>
<dbReference type="AlphaFoldDB" id="A0ABD5ISE1"/>
<accession>A0ABD5ISE1</accession>
<evidence type="ECO:0000313" key="7">
    <source>
        <dbReference type="EMBL" id="MDE8564691.1"/>
    </source>
</evidence>
<dbReference type="RefSeq" id="WP_212387505.1">
    <property type="nucleotide sequence ID" value="NZ_JAGUQN010000008.1"/>
</dbReference>
<keyword evidence="4 6" id="KW-1133">Transmembrane helix</keyword>
<dbReference type="NCBIfam" id="NF002460">
    <property type="entry name" value="PRK01658.1"/>
    <property type="match status" value="1"/>
</dbReference>
<evidence type="ECO:0000256" key="3">
    <source>
        <dbReference type="ARBA" id="ARBA00022692"/>
    </source>
</evidence>
<protein>
    <submittedName>
        <fullName evidence="8">CidA/LrgA family protein</fullName>
    </submittedName>
</protein>
<evidence type="ECO:0000256" key="4">
    <source>
        <dbReference type="ARBA" id="ARBA00022989"/>
    </source>
</evidence>
<gene>
    <name evidence="8" type="ORF">P9850_04865</name>
    <name evidence="7" type="ORF">PNH38_12545</name>
</gene>
<dbReference type="Pfam" id="PF03788">
    <property type="entry name" value="LrgA"/>
    <property type="match status" value="1"/>
</dbReference>
<dbReference type="GO" id="GO:0005886">
    <property type="term" value="C:plasma membrane"/>
    <property type="evidence" value="ECO:0007669"/>
    <property type="project" value="UniProtKB-SubCell"/>
</dbReference>
<evidence type="ECO:0000313" key="10">
    <source>
        <dbReference type="Proteomes" id="UP001339962"/>
    </source>
</evidence>
<comment type="caution">
    <text evidence="8">The sequence shown here is derived from an EMBL/GenBank/DDBJ whole genome shotgun (WGS) entry which is preliminary data.</text>
</comment>
<evidence type="ECO:0000313" key="8">
    <source>
        <dbReference type="EMBL" id="MED5051207.1"/>
    </source>
</evidence>
<keyword evidence="5 6" id="KW-0472">Membrane</keyword>
<feature type="transmembrane region" description="Helical" evidence="6">
    <location>
        <begin position="63"/>
        <end position="84"/>
    </location>
</feature>
<dbReference type="InterPro" id="IPR005538">
    <property type="entry name" value="LrgA/CidA"/>
</dbReference>
<evidence type="ECO:0000313" key="9">
    <source>
        <dbReference type="Proteomes" id="UP001213979"/>
    </source>
</evidence>
<organism evidence="8 10">
    <name type="scientific">Anoxybacteroides rupiense</name>
    <dbReference type="NCBI Taxonomy" id="311460"/>
    <lineage>
        <taxon>Bacteria</taxon>
        <taxon>Bacillati</taxon>
        <taxon>Bacillota</taxon>
        <taxon>Bacilli</taxon>
        <taxon>Bacillales</taxon>
        <taxon>Anoxybacillaceae</taxon>
        <taxon>Anoxybacteroides</taxon>
    </lineage>
</organism>
<evidence type="ECO:0000256" key="1">
    <source>
        <dbReference type="ARBA" id="ARBA00004651"/>
    </source>
</evidence>
<sequence length="133" mass="14524">MKRALIIAVQVAGLYGLYGIGVWLQHWFHLPIPGSIIGMLLLFFLLMSGVVKESWLGDGAQFLLSYLPLLFVPSTVGIADYLSLFQGRGLLSIAVVMISTVMVMTASGAIGQWRAKKAEKETEIHQETKGMNG</sequence>
<dbReference type="EMBL" id="JARTLI010000004">
    <property type="protein sequence ID" value="MED5051207.1"/>
    <property type="molecule type" value="Genomic_DNA"/>
</dbReference>
<feature type="transmembrane region" description="Helical" evidence="6">
    <location>
        <begin position="29"/>
        <end position="51"/>
    </location>
</feature>
<evidence type="ECO:0000256" key="6">
    <source>
        <dbReference type="SAM" id="Phobius"/>
    </source>
</evidence>
<feature type="transmembrane region" description="Helical" evidence="6">
    <location>
        <begin position="90"/>
        <end position="110"/>
    </location>
</feature>
<reference evidence="7 9" key="1">
    <citation type="submission" date="2023-01" db="EMBL/GenBank/DDBJ databases">
        <title>Genome-based reclassification of Anoxybacillus geothermalis as a later heterotypic synonym of Anoxybacillus rupiensis.</title>
        <authorList>
            <person name="Inan Bektas K."/>
            <person name="Canakci S."/>
            <person name="Belduz A.A."/>
            <person name="Guler H.H."/>
        </authorList>
    </citation>
    <scope>NUCLEOTIDE SEQUENCE [LARGE SCALE GENOMIC DNA]</scope>
    <source>
        <strain evidence="7 9">DSM 17127</strain>
    </source>
</reference>
<name>A0ABD5ISE1_9BACL</name>
<dbReference type="Proteomes" id="UP001213979">
    <property type="component" value="Unassembled WGS sequence"/>
</dbReference>
<evidence type="ECO:0000256" key="2">
    <source>
        <dbReference type="ARBA" id="ARBA00022475"/>
    </source>
</evidence>
<evidence type="ECO:0000256" key="5">
    <source>
        <dbReference type="ARBA" id="ARBA00023136"/>
    </source>
</evidence>
<reference evidence="8 10" key="2">
    <citation type="submission" date="2023-03" db="EMBL/GenBank/DDBJ databases">
        <title>Bacillus Genome Sequencing.</title>
        <authorList>
            <person name="Dunlap C."/>
        </authorList>
    </citation>
    <scope>NUCLEOTIDE SEQUENCE [LARGE SCALE GENOMIC DNA]</scope>
    <source>
        <strain evidence="8 10">NRS-38</strain>
    </source>
</reference>
<dbReference type="PANTHER" id="PTHR33931:SF6">
    <property type="entry name" value="INTEGRAL MEMBRANE PROTEIN YXZK-RELATED"/>
    <property type="match status" value="1"/>
</dbReference>
<keyword evidence="3 6" id="KW-0812">Transmembrane</keyword>
<keyword evidence="9" id="KW-1185">Reference proteome</keyword>
<dbReference type="Proteomes" id="UP001339962">
    <property type="component" value="Unassembled WGS sequence"/>
</dbReference>
<proteinExistence type="predicted"/>